<dbReference type="RefSeq" id="XP_025435625.1">
    <property type="nucleotide sequence ID" value="XM_025578466.1"/>
</dbReference>
<evidence type="ECO:0000313" key="3">
    <source>
        <dbReference type="Proteomes" id="UP000248349"/>
    </source>
</evidence>
<feature type="region of interest" description="Disordered" evidence="1">
    <location>
        <begin position="1"/>
        <end position="52"/>
    </location>
</feature>
<feature type="compositionally biased region" description="Polar residues" evidence="1">
    <location>
        <begin position="1"/>
        <end position="23"/>
    </location>
</feature>
<gene>
    <name evidence="2" type="ORF">BP01DRAFT_396322</name>
</gene>
<dbReference type="EMBL" id="KZ821218">
    <property type="protein sequence ID" value="PYH49643.1"/>
    <property type="molecule type" value="Genomic_DNA"/>
</dbReference>
<proteinExistence type="predicted"/>
<dbReference type="OrthoDB" id="4504681at2759"/>
<dbReference type="AlphaFoldDB" id="A0A318ZZD7"/>
<reference evidence="2 3" key="1">
    <citation type="submission" date="2016-12" db="EMBL/GenBank/DDBJ databases">
        <title>The genomes of Aspergillus section Nigri reveals drivers in fungal speciation.</title>
        <authorList>
            <consortium name="DOE Joint Genome Institute"/>
            <person name="Vesth T.C."/>
            <person name="Nybo J."/>
            <person name="Theobald S."/>
            <person name="Brandl J."/>
            <person name="Frisvad J.C."/>
            <person name="Nielsen K.F."/>
            <person name="Lyhne E.K."/>
            <person name="Kogle M.E."/>
            <person name="Kuo A."/>
            <person name="Riley R."/>
            <person name="Clum A."/>
            <person name="Nolan M."/>
            <person name="Lipzen A."/>
            <person name="Salamov A."/>
            <person name="Henrissat B."/>
            <person name="Wiebenga A."/>
            <person name="De Vries R.P."/>
            <person name="Grigoriev I.V."/>
            <person name="Mortensen U.H."/>
            <person name="Andersen M.R."/>
            <person name="Baker S.E."/>
        </authorList>
    </citation>
    <scope>NUCLEOTIDE SEQUENCE [LARGE SCALE GENOMIC DNA]</scope>
    <source>
        <strain evidence="2 3">JOP 1030-1</strain>
    </source>
</reference>
<keyword evidence="3" id="KW-1185">Reference proteome</keyword>
<dbReference type="GeneID" id="37079695"/>
<evidence type="ECO:0000256" key="1">
    <source>
        <dbReference type="SAM" id="MobiDB-lite"/>
    </source>
</evidence>
<feature type="compositionally biased region" description="Polar residues" evidence="1">
    <location>
        <begin position="243"/>
        <end position="256"/>
    </location>
</feature>
<protein>
    <submittedName>
        <fullName evidence="2">Uncharacterized protein</fullName>
    </submittedName>
</protein>
<feature type="region of interest" description="Disordered" evidence="1">
    <location>
        <begin position="223"/>
        <end position="256"/>
    </location>
</feature>
<accession>A0A318ZZD7</accession>
<name>A0A318ZZD7_9EURO</name>
<evidence type="ECO:0000313" key="2">
    <source>
        <dbReference type="EMBL" id="PYH49643.1"/>
    </source>
</evidence>
<feature type="compositionally biased region" description="Basic and acidic residues" evidence="1">
    <location>
        <begin position="25"/>
        <end position="38"/>
    </location>
</feature>
<sequence>MISLPCNTKRSSSPNVKVRTFTQRGEAESFDDSKENNFENKNVSPPRRQCEKRRKLERHITDIFESLDLPSVTRATSLFEPTKLSRTEACSMDIDRSIFSEMEELSSLPSTLSASPSIDPAGIAGEMADTADCAIPPSPSYLRHSYRTCIPVLTSEYTLSHLSEDPELYAADIQPQQTHDSRLHHQQPFSRTSFPIYEDPDDIEVQFQEIKVNVFAPWDEDKENVDEATWAGEPEEGDRQHESSTITQSTNPTTSNAVSLFGANTMIETYDLNLHPEVEMDMDMDLELDLDNFTMFPAPDNSLFSTPTTNSTDTNALNRIANVDPTAINGHDHASASGFFDPDAARLDVGSWTQNPDLVAPYPVVNPNQGPSMNGDDVSNCILDPMAETSMNLSVVDFGLRAEDDQITPDASGLWLPWSAAESVATSSEEMARLALAIAQQREEEQRAHVQAQIETAVGRKRVRRRARRL</sequence>
<organism evidence="2 3">
    <name type="scientific">Aspergillus saccharolyticus JOP 1030-1</name>
    <dbReference type="NCBI Taxonomy" id="1450539"/>
    <lineage>
        <taxon>Eukaryota</taxon>
        <taxon>Fungi</taxon>
        <taxon>Dikarya</taxon>
        <taxon>Ascomycota</taxon>
        <taxon>Pezizomycotina</taxon>
        <taxon>Eurotiomycetes</taxon>
        <taxon>Eurotiomycetidae</taxon>
        <taxon>Eurotiales</taxon>
        <taxon>Aspergillaceae</taxon>
        <taxon>Aspergillus</taxon>
        <taxon>Aspergillus subgen. Circumdati</taxon>
    </lineage>
</organism>
<dbReference type="Proteomes" id="UP000248349">
    <property type="component" value="Unassembled WGS sequence"/>
</dbReference>